<dbReference type="Proteomes" id="UP000789423">
    <property type="component" value="Unassembled WGS sequence"/>
</dbReference>
<evidence type="ECO:0000313" key="2">
    <source>
        <dbReference type="Proteomes" id="UP000789423"/>
    </source>
</evidence>
<keyword evidence="2" id="KW-1185">Reference proteome</keyword>
<dbReference type="EMBL" id="CAKJTI010000003">
    <property type="protein sequence ID" value="CAG9611834.1"/>
    <property type="molecule type" value="Genomic_DNA"/>
</dbReference>
<name>A0ABM8Y7Y5_9BACI</name>
<gene>
    <name evidence="1" type="ORF">BACCIP111899_01006</name>
</gene>
<evidence type="ECO:0000313" key="1">
    <source>
        <dbReference type="EMBL" id="CAG9611834.1"/>
    </source>
</evidence>
<comment type="caution">
    <text evidence="1">The sequence shown here is derived from an EMBL/GenBank/DDBJ whole genome shotgun (WGS) entry which is preliminary data.</text>
</comment>
<organism evidence="1 2">
    <name type="scientific">Bacillus rhizoplanae</name>
    <dbReference type="NCBI Taxonomy" id="2880966"/>
    <lineage>
        <taxon>Bacteria</taxon>
        <taxon>Bacillati</taxon>
        <taxon>Bacillota</taxon>
        <taxon>Bacilli</taxon>
        <taxon>Bacillales</taxon>
        <taxon>Bacillaceae</taxon>
        <taxon>Bacillus</taxon>
    </lineage>
</organism>
<reference evidence="1 2" key="1">
    <citation type="submission" date="2021-10" db="EMBL/GenBank/DDBJ databases">
        <authorList>
            <person name="Criscuolo A."/>
        </authorList>
    </citation>
    <scope>NUCLEOTIDE SEQUENCE [LARGE SCALE GENOMIC DNA]</scope>
    <source>
        <strain evidence="2">CIP 111899</strain>
    </source>
</reference>
<protein>
    <submittedName>
        <fullName evidence="1">Uncharacterized protein</fullName>
    </submittedName>
</protein>
<accession>A0ABM8Y7Y5</accession>
<proteinExistence type="predicted"/>
<sequence length="345" mass="40784">MPYGIHPEVEILSDFRDNGKLCVETFHHALGLIQEAIHRIPHAPAKKEFDFDVKGLLRDISTAAKDAPHSKDAIKHLGDNKKQLTIQNRMNHKLRMVENFRENPRPLDTRLIGVRVLSNRYRFHDDEDIYFYQNMYAIIFSDVLRRYDIRLPSYKEIYIDLVNSLEEAIDISTSKDDWFQYTHAILDYTRFKQSSQETKEQLLLDCLFEGLRFITDFDHLEKDKIESVIKYIQKHKLQTPLIYAIKENEEYEVKIQYKVTRENIIGNYVKASYNLHIFQKATGEERVIPLGVFETFNVPYVLGNIRLTKKQVTIRGRTGLRAEIYRSSEKAPSEYKFQFHELFVN</sequence>